<organism evidence="7 8">
    <name type="scientific">Paractinoplanes bogorensis</name>
    <dbReference type="NCBI Taxonomy" id="1610840"/>
    <lineage>
        <taxon>Bacteria</taxon>
        <taxon>Bacillati</taxon>
        <taxon>Actinomycetota</taxon>
        <taxon>Actinomycetes</taxon>
        <taxon>Micromonosporales</taxon>
        <taxon>Micromonosporaceae</taxon>
        <taxon>Paractinoplanes</taxon>
    </lineage>
</organism>
<dbReference type="Gene3D" id="3.40.462.20">
    <property type="match status" value="1"/>
</dbReference>
<dbReference type="SUPFAM" id="SSF56176">
    <property type="entry name" value="FAD-binding/transporter-associated domain-like"/>
    <property type="match status" value="1"/>
</dbReference>
<sequence>MLGLTAEVIRPGDDNYDRARRVFLGRVDRHPSMIVRAVDAADVSAVIRYARDAHVPLAVRSGGHGWHGVQNDAIVLDLSLMRSVTIDPTTHTAWAEPGVTAAQYVAAAGEHGLTTGFGDTGSVGLGGLTVGGGVGYLVRKHGLTIDALLAAEVVTADGELVRADESTHPDLFWAIRGGGGNFGVVTRLKFRLHPVSTVLGGLLVLPATSHVLADYLAVSDAAPEELSSILNVMTAPPLPFLPERWHGRPVAMANIVHAGDPEAGERAVAPLRALAEPIADLVRPMAYGEMFAGEEETGIHPLSVGRTWFADELSEPDLAVALRHLESATAEPAVLQLRVLGGAMARVPSGATAMAHRERRLMIAAAAVFADPAELGEQTAWLHGLLTDLKHTQHGAYVNFTHEDAQDRLHEIYPRPTYARLASIKRRYDPGNMFRFNANIRPA</sequence>
<dbReference type="InterPro" id="IPR036318">
    <property type="entry name" value="FAD-bd_PCMH-like_sf"/>
</dbReference>
<reference evidence="7 8" key="1">
    <citation type="submission" date="2021-06" db="EMBL/GenBank/DDBJ databases">
        <title>Actinoplanes lichenicola sp. nov., and Actinoplanes ovalisporus sp. nov., isolated from lichen in Thailand.</title>
        <authorList>
            <person name="Saeng-In P."/>
            <person name="Kanchanasin P."/>
            <person name="Yuki M."/>
            <person name="Kudo T."/>
            <person name="Ohkuma M."/>
            <person name="Phongsopitanun W."/>
            <person name="Tanasupawat S."/>
        </authorList>
    </citation>
    <scope>NUCLEOTIDE SEQUENCE [LARGE SCALE GENOMIC DNA]</scope>
    <source>
        <strain evidence="7 8">NBRC 110975</strain>
    </source>
</reference>
<protein>
    <submittedName>
        <fullName evidence="7">FAD-binding oxidoreductase</fullName>
    </submittedName>
</protein>
<dbReference type="InterPro" id="IPR012951">
    <property type="entry name" value="BBE"/>
</dbReference>
<dbReference type="InterPro" id="IPR050416">
    <property type="entry name" value="FAD-linked_Oxidoreductase"/>
</dbReference>
<evidence type="ECO:0000256" key="4">
    <source>
        <dbReference type="ARBA" id="ARBA00022827"/>
    </source>
</evidence>
<feature type="domain" description="FAD-binding PCMH-type" evidence="6">
    <location>
        <begin position="27"/>
        <end position="195"/>
    </location>
</feature>
<dbReference type="Gene3D" id="3.30.465.10">
    <property type="match status" value="1"/>
</dbReference>
<accession>A0ABS5YNL2</accession>
<keyword evidence="4" id="KW-0274">FAD</keyword>
<evidence type="ECO:0000256" key="2">
    <source>
        <dbReference type="ARBA" id="ARBA00005466"/>
    </source>
</evidence>
<comment type="similarity">
    <text evidence="2">Belongs to the oxygen-dependent FAD-linked oxidoreductase family.</text>
</comment>
<dbReference type="PROSITE" id="PS51387">
    <property type="entry name" value="FAD_PCMH"/>
    <property type="match status" value="1"/>
</dbReference>
<dbReference type="InterPro" id="IPR006094">
    <property type="entry name" value="Oxid_FAD_bind_N"/>
</dbReference>
<dbReference type="InterPro" id="IPR006093">
    <property type="entry name" value="Oxy_OxRdtase_FAD_BS"/>
</dbReference>
<evidence type="ECO:0000259" key="6">
    <source>
        <dbReference type="PROSITE" id="PS51387"/>
    </source>
</evidence>
<dbReference type="EMBL" id="JAHKKG010000005">
    <property type="protein sequence ID" value="MBU2665050.1"/>
    <property type="molecule type" value="Genomic_DNA"/>
</dbReference>
<evidence type="ECO:0000256" key="3">
    <source>
        <dbReference type="ARBA" id="ARBA00022630"/>
    </source>
</evidence>
<evidence type="ECO:0000256" key="1">
    <source>
        <dbReference type="ARBA" id="ARBA00001974"/>
    </source>
</evidence>
<dbReference type="InterPro" id="IPR016169">
    <property type="entry name" value="FAD-bd_PCMH_sub2"/>
</dbReference>
<dbReference type="PROSITE" id="PS00862">
    <property type="entry name" value="OX2_COVAL_FAD"/>
    <property type="match status" value="1"/>
</dbReference>
<keyword evidence="5" id="KW-0560">Oxidoreductase</keyword>
<dbReference type="Gene3D" id="3.30.43.10">
    <property type="entry name" value="Uridine Diphospho-n-acetylenolpyruvylglucosamine Reductase, domain 2"/>
    <property type="match status" value="1"/>
</dbReference>
<evidence type="ECO:0000256" key="5">
    <source>
        <dbReference type="ARBA" id="ARBA00023002"/>
    </source>
</evidence>
<keyword evidence="3" id="KW-0285">Flavoprotein</keyword>
<dbReference type="Pfam" id="PF08031">
    <property type="entry name" value="BBE"/>
    <property type="match status" value="1"/>
</dbReference>
<comment type="cofactor">
    <cofactor evidence="1">
        <name>FAD</name>
        <dbReference type="ChEBI" id="CHEBI:57692"/>
    </cofactor>
</comment>
<proteinExistence type="inferred from homology"/>
<dbReference type="PANTHER" id="PTHR42973:SF39">
    <property type="entry name" value="FAD-BINDING PCMH-TYPE DOMAIN-CONTAINING PROTEIN"/>
    <property type="match status" value="1"/>
</dbReference>
<dbReference type="PANTHER" id="PTHR42973">
    <property type="entry name" value="BINDING OXIDOREDUCTASE, PUTATIVE (AFU_ORTHOLOGUE AFUA_1G17690)-RELATED"/>
    <property type="match status" value="1"/>
</dbReference>
<dbReference type="Proteomes" id="UP001519654">
    <property type="component" value="Unassembled WGS sequence"/>
</dbReference>
<keyword evidence="8" id="KW-1185">Reference proteome</keyword>
<dbReference type="InterPro" id="IPR016166">
    <property type="entry name" value="FAD-bd_PCMH"/>
</dbReference>
<evidence type="ECO:0000313" key="7">
    <source>
        <dbReference type="EMBL" id="MBU2665050.1"/>
    </source>
</evidence>
<evidence type="ECO:0000313" key="8">
    <source>
        <dbReference type="Proteomes" id="UP001519654"/>
    </source>
</evidence>
<comment type="caution">
    <text evidence="7">The sequence shown here is derived from an EMBL/GenBank/DDBJ whole genome shotgun (WGS) entry which is preliminary data.</text>
</comment>
<dbReference type="Pfam" id="PF01565">
    <property type="entry name" value="FAD_binding_4"/>
    <property type="match status" value="1"/>
</dbReference>
<dbReference type="RefSeq" id="WP_215788288.1">
    <property type="nucleotide sequence ID" value="NZ_JAHKKG010000005.1"/>
</dbReference>
<gene>
    <name evidence="7" type="ORF">KOI35_16215</name>
</gene>
<dbReference type="InterPro" id="IPR016167">
    <property type="entry name" value="FAD-bd_PCMH_sub1"/>
</dbReference>
<name>A0ABS5YNL2_9ACTN</name>